<dbReference type="Gene3D" id="3.30.70.270">
    <property type="match status" value="1"/>
</dbReference>
<dbReference type="NCBIfam" id="TIGR00229">
    <property type="entry name" value="sensory_box"/>
    <property type="match status" value="2"/>
</dbReference>
<dbReference type="InterPro" id="IPR000014">
    <property type="entry name" value="PAS"/>
</dbReference>
<dbReference type="Pfam" id="PF13426">
    <property type="entry name" value="PAS_9"/>
    <property type="match status" value="1"/>
</dbReference>
<feature type="domain" description="PAC" evidence="5">
    <location>
        <begin position="391"/>
        <end position="443"/>
    </location>
</feature>
<dbReference type="SUPFAM" id="SSF55073">
    <property type="entry name" value="Nucleotide cyclase"/>
    <property type="match status" value="1"/>
</dbReference>
<dbReference type="SMART" id="SM00091">
    <property type="entry name" value="PAS"/>
    <property type="match status" value="2"/>
</dbReference>
<dbReference type="PANTHER" id="PTHR45138">
    <property type="entry name" value="REGULATORY COMPONENTS OF SENSORY TRANSDUCTION SYSTEM"/>
    <property type="match status" value="1"/>
</dbReference>
<dbReference type="EC" id="2.7.7.65" evidence="1"/>
<dbReference type="PANTHER" id="PTHR45138:SF9">
    <property type="entry name" value="DIGUANYLATE CYCLASE DGCM-RELATED"/>
    <property type="match status" value="1"/>
</dbReference>
<keyword evidence="3" id="KW-1133">Transmembrane helix</keyword>
<sequence length="758" mass="83639">MSAAPHAPHSSSIASIGEFVDDGVVRRLLHASQLCALVVATVGALVLIGWQADIELFKSIHSELGAMAPASAVAFVFAGVSLLLLRPDYDGTRLGSVARVLPWVVLAISGMTLAEYLLHINLGIDELLFRDPAHEVQAAYPGRMSIIGALGFGLLGTALLLIRHDSRTAHRLARLMALTTSVLLLMGLLSLLYGRQSLYARPIFHGVALHTIVALLLLAFGILALQPARGFKTLLASAGAGGKLSRRLLPFAFLTPLALGWLRLQGEQADLYQTGVGVDLMVVAMVLLFVSVIWWNALLLDVADTKARRAKAALREAADEMVDLYEHAPCGYHSLDADGVFVRINDTELSWLGYARDEVVGKLTFLDLLTPGNTNFFEESFQTFKFQGEVKDVEFEMRRKDGSLLPVSLSATAVRDAAGRFVMSRYTVFDITERRLARQALARTNELVRLRLTEIEQIYRYAPVGLCNFDREYRYVRINDRLAQINGFSPEAHIGKTIWDMVPELADHLREIYRPVYERGEPVLDVEVHGRTHQDPETDHDWLASYLPLKSDNGEVIGMTAVVLDITERKRTEQALRESEAAVRALSMTDPLTGLANRRRLDEALRSEIHRVQRYGGRLSAVITDLDHFKRVNDEHGHQVGDSLLNEFAHLIRAHCRETDLVARFGGEEFVILMPEVGVAEALACAERMRSALAQQIIPPLTQPVTASFGAAELVPGESEGSLLRRADKALYRGKAAGRNCVVLAEAETLVGMERRGA</sequence>
<feature type="transmembrane region" description="Helical" evidence="3">
    <location>
        <begin position="172"/>
        <end position="191"/>
    </location>
</feature>
<comment type="catalytic activity">
    <reaction evidence="2">
        <text>2 GTP = 3',3'-c-di-GMP + 2 diphosphate</text>
        <dbReference type="Rhea" id="RHEA:24898"/>
        <dbReference type="ChEBI" id="CHEBI:33019"/>
        <dbReference type="ChEBI" id="CHEBI:37565"/>
        <dbReference type="ChEBI" id="CHEBI:58805"/>
        <dbReference type="EC" id="2.7.7.65"/>
    </reaction>
</comment>
<comment type="caution">
    <text evidence="7">The sequence shown here is derived from an EMBL/GenBank/DDBJ whole genome shotgun (WGS) entry which is preliminary data.</text>
</comment>
<keyword evidence="3" id="KW-0472">Membrane</keyword>
<dbReference type="SMART" id="SM00267">
    <property type="entry name" value="GGDEF"/>
    <property type="match status" value="1"/>
</dbReference>
<feature type="domain" description="GGDEF" evidence="6">
    <location>
        <begin position="617"/>
        <end position="747"/>
    </location>
</feature>
<feature type="transmembrane region" description="Helical" evidence="3">
    <location>
        <begin position="138"/>
        <end position="160"/>
    </location>
</feature>
<dbReference type="Proteomes" id="UP001251524">
    <property type="component" value="Unassembled WGS sequence"/>
</dbReference>
<dbReference type="InterPro" id="IPR000160">
    <property type="entry name" value="GGDEF_dom"/>
</dbReference>
<reference evidence="7 8" key="1">
    <citation type="submission" date="2023-07" db="EMBL/GenBank/DDBJ databases">
        <title>Sorghum-associated microbial communities from plants grown in Nebraska, USA.</title>
        <authorList>
            <person name="Schachtman D."/>
        </authorList>
    </citation>
    <scope>NUCLEOTIDE SEQUENCE [LARGE SCALE GENOMIC DNA]</scope>
    <source>
        <strain evidence="7 8">BE198</strain>
    </source>
</reference>
<dbReference type="SMART" id="SM00086">
    <property type="entry name" value="PAC"/>
    <property type="match status" value="2"/>
</dbReference>
<keyword evidence="3" id="KW-0812">Transmembrane</keyword>
<feature type="domain" description="PAC" evidence="5">
    <location>
        <begin position="524"/>
        <end position="578"/>
    </location>
</feature>
<evidence type="ECO:0000256" key="1">
    <source>
        <dbReference type="ARBA" id="ARBA00012528"/>
    </source>
</evidence>
<evidence type="ECO:0000256" key="2">
    <source>
        <dbReference type="ARBA" id="ARBA00034247"/>
    </source>
</evidence>
<dbReference type="SUPFAM" id="SSF55785">
    <property type="entry name" value="PYP-like sensor domain (PAS domain)"/>
    <property type="match status" value="2"/>
</dbReference>
<dbReference type="CDD" id="cd00130">
    <property type="entry name" value="PAS"/>
    <property type="match status" value="2"/>
</dbReference>
<name>A0ABU1W6T3_9GAMM</name>
<protein>
    <recommendedName>
        <fullName evidence="1">diguanylate cyclase</fullName>
        <ecNumber evidence="1">2.7.7.65</ecNumber>
    </recommendedName>
</protein>
<evidence type="ECO:0000256" key="3">
    <source>
        <dbReference type="SAM" id="Phobius"/>
    </source>
</evidence>
<dbReference type="InterPro" id="IPR013656">
    <property type="entry name" value="PAS_4"/>
</dbReference>
<evidence type="ECO:0000313" key="7">
    <source>
        <dbReference type="EMBL" id="MDR7133281.1"/>
    </source>
</evidence>
<dbReference type="InterPro" id="IPR001610">
    <property type="entry name" value="PAC"/>
</dbReference>
<dbReference type="Pfam" id="PF00990">
    <property type="entry name" value="GGDEF"/>
    <property type="match status" value="1"/>
</dbReference>
<feature type="transmembrane region" description="Helical" evidence="3">
    <location>
        <begin position="34"/>
        <end position="52"/>
    </location>
</feature>
<accession>A0ABU1W6T3</accession>
<feature type="transmembrane region" description="Helical" evidence="3">
    <location>
        <begin position="97"/>
        <end position="118"/>
    </location>
</feature>
<feature type="transmembrane region" description="Helical" evidence="3">
    <location>
        <begin position="276"/>
        <end position="299"/>
    </location>
</feature>
<dbReference type="Pfam" id="PF08448">
    <property type="entry name" value="PAS_4"/>
    <property type="match status" value="1"/>
</dbReference>
<feature type="domain" description="PAS" evidence="4">
    <location>
        <begin position="317"/>
        <end position="382"/>
    </location>
</feature>
<dbReference type="PROSITE" id="PS50113">
    <property type="entry name" value="PAC"/>
    <property type="match status" value="2"/>
</dbReference>
<dbReference type="InterPro" id="IPR000700">
    <property type="entry name" value="PAS-assoc_C"/>
</dbReference>
<dbReference type="Gene3D" id="3.30.450.20">
    <property type="entry name" value="PAS domain"/>
    <property type="match status" value="2"/>
</dbReference>
<dbReference type="InterPro" id="IPR050469">
    <property type="entry name" value="Diguanylate_Cyclase"/>
</dbReference>
<dbReference type="PROSITE" id="PS50887">
    <property type="entry name" value="GGDEF"/>
    <property type="match status" value="1"/>
</dbReference>
<dbReference type="EMBL" id="JAVDVY010000001">
    <property type="protein sequence ID" value="MDR7133281.1"/>
    <property type="molecule type" value="Genomic_DNA"/>
</dbReference>
<feature type="transmembrane region" description="Helical" evidence="3">
    <location>
        <begin position="203"/>
        <end position="225"/>
    </location>
</feature>
<evidence type="ECO:0000259" key="6">
    <source>
        <dbReference type="PROSITE" id="PS50887"/>
    </source>
</evidence>
<evidence type="ECO:0000259" key="5">
    <source>
        <dbReference type="PROSITE" id="PS50113"/>
    </source>
</evidence>
<dbReference type="InterPro" id="IPR043128">
    <property type="entry name" value="Rev_trsase/Diguanyl_cyclase"/>
</dbReference>
<evidence type="ECO:0000313" key="8">
    <source>
        <dbReference type="Proteomes" id="UP001251524"/>
    </source>
</evidence>
<organism evidence="7 8">
    <name type="scientific">Lysobacter niastensis</name>
    <dbReference type="NCBI Taxonomy" id="380629"/>
    <lineage>
        <taxon>Bacteria</taxon>
        <taxon>Pseudomonadati</taxon>
        <taxon>Pseudomonadota</taxon>
        <taxon>Gammaproteobacteria</taxon>
        <taxon>Lysobacterales</taxon>
        <taxon>Lysobacteraceae</taxon>
        <taxon>Lysobacter</taxon>
    </lineage>
</organism>
<feature type="transmembrane region" description="Helical" evidence="3">
    <location>
        <begin position="64"/>
        <end position="85"/>
    </location>
</feature>
<evidence type="ECO:0000259" key="4">
    <source>
        <dbReference type="PROSITE" id="PS50112"/>
    </source>
</evidence>
<dbReference type="CDD" id="cd01949">
    <property type="entry name" value="GGDEF"/>
    <property type="match status" value="1"/>
</dbReference>
<dbReference type="InterPro" id="IPR035965">
    <property type="entry name" value="PAS-like_dom_sf"/>
</dbReference>
<proteinExistence type="predicted"/>
<keyword evidence="8" id="KW-1185">Reference proteome</keyword>
<dbReference type="InterPro" id="IPR029787">
    <property type="entry name" value="Nucleotide_cyclase"/>
</dbReference>
<dbReference type="NCBIfam" id="TIGR00254">
    <property type="entry name" value="GGDEF"/>
    <property type="match status" value="1"/>
</dbReference>
<dbReference type="PROSITE" id="PS50112">
    <property type="entry name" value="PAS"/>
    <property type="match status" value="1"/>
</dbReference>
<gene>
    <name evidence="7" type="ORF">J2X06_000465</name>
</gene>